<reference evidence="1" key="1">
    <citation type="submission" date="2019-08" db="EMBL/GenBank/DDBJ databases">
        <authorList>
            <person name="Kucharzyk K."/>
            <person name="Murdoch R.W."/>
            <person name="Higgins S."/>
            <person name="Loffler F."/>
        </authorList>
    </citation>
    <scope>NUCLEOTIDE SEQUENCE</scope>
</reference>
<sequence length="119" mass="13081">MVVDQPINQAGNTNPDNGAINSRQGVAVNLITANKRQITSYYISQIKYGVIWDVIPVLSNQYLYNTSDLAIDSNGMYFLSTVPAAEFTQLAEPITDGVIFSAPMADASKWSYIETLEVK</sequence>
<organism evidence="1">
    <name type="scientific">bioreactor metagenome</name>
    <dbReference type="NCBI Taxonomy" id="1076179"/>
    <lineage>
        <taxon>unclassified sequences</taxon>
        <taxon>metagenomes</taxon>
        <taxon>ecological metagenomes</taxon>
    </lineage>
</organism>
<protein>
    <submittedName>
        <fullName evidence="1">Uncharacterized protein</fullName>
    </submittedName>
</protein>
<proteinExistence type="predicted"/>
<accession>A0A645EFS6</accession>
<comment type="caution">
    <text evidence="1">The sequence shown here is derived from an EMBL/GenBank/DDBJ whole genome shotgun (WGS) entry which is preliminary data.</text>
</comment>
<dbReference type="AlphaFoldDB" id="A0A645EFS6"/>
<evidence type="ECO:0000313" key="1">
    <source>
        <dbReference type="EMBL" id="MPN00848.1"/>
    </source>
</evidence>
<dbReference type="EMBL" id="VSSQ01046874">
    <property type="protein sequence ID" value="MPN00848.1"/>
    <property type="molecule type" value="Genomic_DNA"/>
</dbReference>
<gene>
    <name evidence="1" type="ORF">SDC9_148046</name>
</gene>
<name>A0A645EFS6_9ZZZZ</name>